<reference evidence="1" key="1">
    <citation type="journal article" date="2022" name="Int. J. Mol. Sci.">
        <title>Draft Genome of Tanacetum Coccineum: Genomic Comparison of Closely Related Tanacetum-Family Plants.</title>
        <authorList>
            <person name="Yamashiro T."/>
            <person name="Shiraishi A."/>
            <person name="Nakayama K."/>
            <person name="Satake H."/>
        </authorList>
    </citation>
    <scope>NUCLEOTIDE SEQUENCE</scope>
</reference>
<protein>
    <submittedName>
        <fullName evidence="1">Uncharacterized protein</fullName>
    </submittedName>
</protein>
<accession>A0ABQ5FP93</accession>
<keyword evidence="2" id="KW-1185">Reference proteome</keyword>
<dbReference type="Proteomes" id="UP001151760">
    <property type="component" value="Unassembled WGS sequence"/>
</dbReference>
<gene>
    <name evidence="1" type="ORF">Tco_1016474</name>
</gene>
<comment type="caution">
    <text evidence="1">The sequence shown here is derived from an EMBL/GenBank/DDBJ whole genome shotgun (WGS) entry which is preliminary data.</text>
</comment>
<dbReference type="EMBL" id="BQNB010017594">
    <property type="protein sequence ID" value="GJT64994.1"/>
    <property type="molecule type" value="Genomic_DNA"/>
</dbReference>
<organism evidence="1 2">
    <name type="scientific">Tanacetum coccineum</name>
    <dbReference type="NCBI Taxonomy" id="301880"/>
    <lineage>
        <taxon>Eukaryota</taxon>
        <taxon>Viridiplantae</taxon>
        <taxon>Streptophyta</taxon>
        <taxon>Embryophyta</taxon>
        <taxon>Tracheophyta</taxon>
        <taxon>Spermatophyta</taxon>
        <taxon>Magnoliopsida</taxon>
        <taxon>eudicotyledons</taxon>
        <taxon>Gunneridae</taxon>
        <taxon>Pentapetalae</taxon>
        <taxon>asterids</taxon>
        <taxon>campanulids</taxon>
        <taxon>Asterales</taxon>
        <taxon>Asteraceae</taxon>
        <taxon>Asteroideae</taxon>
        <taxon>Anthemideae</taxon>
        <taxon>Anthemidinae</taxon>
        <taxon>Tanacetum</taxon>
    </lineage>
</organism>
<evidence type="ECO:0000313" key="2">
    <source>
        <dbReference type="Proteomes" id="UP001151760"/>
    </source>
</evidence>
<reference evidence="1" key="2">
    <citation type="submission" date="2022-01" db="EMBL/GenBank/DDBJ databases">
        <authorList>
            <person name="Yamashiro T."/>
            <person name="Shiraishi A."/>
            <person name="Satake H."/>
            <person name="Nakayama K."/>
        </authorList>
    </citation>
    <scope>NUCLEOTIDE SEQUENCE</scope>
</reference>
<sequence length="189" mass="21109">MNLSESGKLKELEDKFLIFKKCVDEESSPDKDDSVFVFAGLYEVYRPICKVGGSSRVKVVLVFIDQGCITKNKEAHRSTKVKLAKLFPDDMSSGLSLAWSTKVKLGILFPDDIGSAKRCAAAAQLLFSRFFPKKLLEKTYQNLYTTKTNMSISECGGGFKLRGLVSLKSENHGYQKQQLITAKRLGYIC</sequence>
<proteinExistence type="predicted"/>
<name>A0ABQ5FP93_9ASTR</name>
<evidence type="ECO:0000313" key="1">
    <source>
        <dbReference type="EMBL" id="GJT64994.1"/>
    </source>
</evidence>